<comment type="caution">
    <text evidence="16">The sequence shown here is derived from an EMBL/GenBank/DDBJ whole genome shotgun (WGS) entry which is preliminary data.</text>
</comment>
<dbReference type="InterPro" id="IPR051716">
    <property type="entry name" value="Plant_RL_S/T_kinase"/>
</dbReference>
<proteinExistence type="inferred from homology"/>
<feature type="domain" description="J" evidence="15">
    <location>
        <begin position="6"/>
        <end position="71"/>
    </location>
</feature>
<dbReference type="Proteomes" id="UP000245207">
    <property type="component" value="Unassembled WGS sequence"/>
</dbReference>
<evidence type="ECO:0000256" key="9">
    <source>
        <dbReference type="ARBA" id="ARBA00022741"/>
    </source>
</evidence>
<dbReference type="STRING" id="35608.A0A2U1P4Z5"/>
<dbReference type="SMART" id="SM00365">
    <property type="entry name" value="LRR_SD22"/>
    <property type="match status" value="6"/>
</dbReference>
<sequence length="1075" mass="120892">MVKETEYYDILGVTTDASANDIKKAYYVKARKVHPDKNPGDPKAAHNFQVLGEAYQVLSDPEKREVYDKNGKAGVQDIKLSCYAIISFSDAMVDPATVFGMLFGSDVFEDYIGQLYMAAIQSVESEEEGQVPEIRKMKVQERMREFQKERENKLITNLKNRLRPFVEGQTTEFVNWATTEANQLSQAAFGEAMLHTIGYIYTRQAARELGKDKRFMKVPFIAEWVRDKGHQVKSQVSAASGAVSLIQIQEELKKLSDSEAKEEQIMKAIEDKKDQMINSLWQINVVDIETTLSRVCQAVLKDPTASKDELKQRAIGMKKLGNIFQGAKSNYRRDGSLRQEGTEMDALLLFKQNISQSSEDVYSFPDYYYCKSLLGSGYHPIKMNWNKSIDCYHWDGVTRNHLGDVIGLDLRCGKLKGVLELFTLFSRLPHLEVLDLSYNRLSVVTNNVTGNVYPDLHLLGLAYCELNVFPLFLRAMKNLHFLNLAGNNIHGSIPDWAGEVGGNKLVYLNLSDNSITGLSLFQWSGLEHLYLQSNMIQGQFPPSICDMNNLTYLDISDNSFGGMFPQCLGNSRFLESLNINSNMIQGPFPTTVCNMTHLKYLDMSKNSFYGVIPQCFENIASSLLMINLGLNNFTGTIPNVTENCTLSEGLILNNNQLKGDVPRSLLKCQDLKVLDLGNNHLKGIFPRWLEDVTKLEVLILKSNNLHGAIETSSTMGFPFSRLKIFDISHNGFVGSLPGEYFENFNAIKDVDKNPNGNRVNISRSYYSITGYQVLVEYSIINLSDNKFEGEIPKVIGSLNSLKVLNLSHNNLSGQIPHELGNLLAVESLDLSWNQLSGEIPQSLVELHQLTAYDVSQNHLEGHIPRGGQFDTFIDDSFGGNLGLCGIQINKTCDDRDMIPAQVDNDHGDDGMFPWEVVVLGYGCGTLLGLMMGYRMLSTGKPKWFNAIYDALERMIPIRRKKKKRVNTKKRNQRSNGYMFIKKVQSNVAQATYAEEILKRAHVQQCNPYKTPDDTESKLGPDGVRDPTLYHSLAGDNLLSWSAKCLATLSRSNAEAEYYCIANVVAETAWVRNLLH</sequence>
<dbReference type="Gene3D" id="3.80.10.10">
    <property type="entry name" value="Ribonuclease Inhibitor"/>
    <property type="match status" value="3"/>
</dbReference>
<evidence type="ECO:0000256" key="12">
    <source>
        <dbReference type="ARBA" id="ARBA00023136"/>
    </source>
</evidence>
<dbReference type="AlphaFoldDB" id="A0A2U1P4Z5"/>
<evidence type="ECO:0000256" key="13">
    <source>
        <dbReference type="ARBA" id="ARBA00023170"/>
    </source>
</evidence>
<evidence type="ECO:0000313" key="17">
    <source>
        <dbReference type="Proteomes" id="UP000245207"/>
    </source>
</evidence>
<keyword evidence="16" id="KW-0346">Stress response</keyword>
<comment type="subcellular location">
    <subcellularLocation>
        <location evidence="1">Cell membrane</location>
    </subcellularLocation>
    <subcellularLocation>
        <location evidence="2">Membrane</location>
        <topology evidence="2">Single-pass type I membrane protein</topology>
    </subcellularLocation>
</comment>
<evidence type="ECO:0000313" key="16">
    <source>
        <dbReference type="EMBL" id="PWA80836.1"/>
    </source>
</evidence>
<keyword evidence="17" id="KW-1185">Reference proteome</keyword>
<comment type="similarity">
    <text evidence="3">Belongs to the RLP family.</text>
</comment>
<evidence type="ECO:0000256" key="6">
    <source>
        <dbReference type="ARBA" id="ARBA00022692"/>
    </source>
</evidence>
<dbReference type="InterPro" id="IPR018253">
    <property type="entry name" value="DnaJ_domain_CS"/>
</dbReference>
<keyword evidence="10" id="KW-0067">ATP-binding</keyword>
<evidence type="ECO:0000256" key="5">
    <source>
        <dbReference type="ARBA" id="ARBA00022614"/>
    </source>
</evidence>
<reference evidence="16 17" key="1">
    <citation type="journal article" date="2018" name="Mol. Plant">
        <title>The genome of Artemisia annua provides insight into the evolution of Asteraceae family and artemisinin biosynthesis.</title>
        <authorList>
            <person name="Shen Q."/>
            <person name="Zhang L."/>
            <person name="Liao Z."/>
            <person name="Wang S."/>
            <person name="Yan T."/>
            <person name="Shi P."/>
            <person name="Liu M."/>
            <person name="Fu X."/>
            <person name="Pan Q."/>
            <person name="Wang Y."/>
            <person name="Lv Z."/>
            <person name="Lu X."/>
            <person name="Zhang F."/>
            <person name="Jiang W."/>
            <person name="Ma Y."/>
            <person name="Chen M."/>
            <person name="Hao X."/>
            <person name="Li L."/>
            <person name="Tang Y."/>
            <person name="Lv G."/>
            <person name="Zhou Y."/>
            <person name="Sun X."/>
            <person name="Brodelius P.E."/>
            <person name="Rose J.K.C."/>
            <person name="Tang K."/>
        </authorList>
    </citation>
    <scope>NUCLEOTIDE SEQUENCE [LARGE SCALE GENOMIC DNA]</scope>
    <source>
        <strain evidence="17">cv. Huhao1</strain>
        <tissue evidence="16">Leaf</tissue>
    </source>
</reference>
<evidence type="ECO:0000256" key="11">
    <source>
        <dbReference type="ARBA" id="ARBA00022989"/>
    </source>
</evidence>
<dbReference type="EMBL" id="PKPP01001667">
    <property type="protein sequence ID" value="PWA80836.1"/>
    <property type="molecule type" value="Genomic_DNA"/>
</dbReference>
<dbReference type="PROSITE" id="PS51450">
    <property type="entry name" value="LRR"/>
    <property type="match status" value="1"/>
</dbReference>
<dbReference type="SMART" id="SM00271">
    <property type="entry name" value="DnaJ"/>
    <property type="match status" value="1"/>
</dbReference>
<dbReference type="InterPro" id="IPR032675">
    <property type="entry name" value="LRR_dom_sf"/>
</dbReference>
<dbReference type="Pfam" id="PF14308">
    <property type="entry name" value="DnaJ-X"/>
    <property type="match status" value="1"/>
</dbReference>
<keyword evidence="6" id="KW-0812">Transmembrane</keyword>
<evidence type="ECO:0000256" key="3">
    <source>
        <dbReference type="ARBA" id="ARBA00009592"/>
    </source>
</evidence>
<dbReference type="PRINTS" id="PR00625">
    <property type="entry name" value="JDOMAIN"/>
</dbReference>
<dbReference type="GO" id="GO:0005886">
    <property type="term" value="C:plasma membrane"/>
    <property type="evidence" value="ECO:0007669"/>
    <property type="project" value="UniProtKB-SubCell"/>
</dbReference>
<dbReference type="SUPFAM" id="SSF46565">
    <property type="entry name" value="Chaperone J-domain"/>
    <property type="match status" value="1"/>
</dbReference>
<dbReference type="PROSITE" id="PS00636">
    <property type="entry name" value="DNAJ_1"/>
    <property type="match status" value="1"/>
</dbReference>
<dbReference type="Pfam" id="PF00226">
    <property type="entry name" value="DnaJ"/>
    <property type="match status" value="1"/>
</dbReference>
<evidence type="ECO:0000256" key="8">
    <source>
        <dbReference type="ARBA" id="ARBA00022737"/>
    </source>
</evidence>
<evidence type="ECO:0000256" key="14">
    <source>
        <dbReference type="ARBA" id="ARBA00023180"/>
    </source>
</evidence>
<dbReference type="InterPro" id="IPR026894">
    <property type="entry name" value="DnaJ_X"/>
</dbReference>
<dbReference type="InterPro" id="IPR001623">
    <property type="entry name" value="DnaJ_domain"/>
</dbReference>
<evidence type="ECO:0000256" key="10">
    <source>
        <dbReference type="ARBA" id="ARBA00022840"/>
    </source>
</evidence>
<organism evidence="16 17">
    <name type="scientific">Artemisia annua</name>
    <name type="common">Sweet wormwood</name>
    <dbReference type="NCBI Taxonomy" id="35608"/>
    <lineage>
        <taxon>Eukaryota</taxon>
        <taxon>Viridiplantae</taxon>
        <taxon>Streptophyta</taxon>
        <taxon>Embryophyta</taxon>
        <taxon>Tracheophyta</taxon>
        <taxon>Spermatophyta</taxon>
        <taxon>Magnoliopsida</taxon>
        <taxon>eudicotyledons</taxon>
        <taxon>Gunneridae</taxon>
        <taxon>Pentapetalae</taxon>
        <taxon>asterids</taxon>
        <taxon>campanulids</taxon>
        <taxon>Asterales</taxon>
        <taxon>Asteraceae</taxon>
        <taxon>Asteroideae</taxon>
        <taxon>Anthemideae</taxon>
        <taxon>Artemisiinae</taxon>
        <taxon>Artemisia</taxon>
    </lineage>
</organism>
<dbReference type="FunFam" id="3.80.10.10:FF:000095">
    <property type="entry name" value="LRR receptor-like serine/threonine-protein kinase GSO1"/>
    <property type="match status" value="1"/>
</dbReference>
<dbReference type="InterPro" id="IPR001611">
    <property type="entry name" value="Leu-rich_rpt"/>
</dbReference>
<gene>
    <name evidence="16" type="ORF">CTI12_AA191080</name>
</gene>
<dbReference type="Gene3D" id="1.10.287.110">
    <property type="entry name" value="DnaJ domain"/>
    <property type="match status" value="1"/>
</dbReference>
<evidence type="ECO:0000256" key="2">
    <source>
        <dbReference type="ARBA" id="ARBA00004479"/>
    </source>
</evidence>
<keyword evidence="4" id="KW-1003">Cell membrane</keyword>
<dbReference type="PANTHER" id="PTHR48053">
    <property type="entry name" value="LEUCINE RICH REPEAT FAMILY PROTEIN, EXPRESSED"/>
    <property type="match status" value="1"/>
</dbReference>
<accession>A0A2U1P4Z5</accession>
<dbReference type="CDD" id="cd06257">
    <property type="entry name" value="DnaJ"/>
    <property type="match status" value="1"/>
</dbReference>
<keyword evidence="13" id="KW-0675">Receptor</keyword>
<dbReference type="FunFam" id="3.80.10.10:FF:000213">
    <property type="entry name" value="Tyrosine-sulfated glycopeptide receptor 1"/>
    <property type="match status" value="1"/>
</dbReference>
<keyword evidence="7" id="KW-0732">Signal</keyword>
<evidence type="ECO:0000259" key="15">
    <source>
        <dbReference type="PROSITE" id="PS50076"/>
    </source>
</evidence>
<dbReference type="GO" id="GO:0006952">
    <property type="term" value="P:defense response"/>
    <property type="evidence" value="ECO:0007669"/>
    <property type="project" value="UniProtKB-ARBA"/>
</dbReference>
<dbReference type="SMART" id="SM00369">
    <property type="entry name" value="LRR_TYP"/>
    <property type="match status" value="6"/>
</dbReference>
<protein>
    <submittedName>
        <fullName evidence="16">DNAJ heat shock N-terminal domain-containing protein</fullName>
    </submittedName>
</protein>
<dbReference type="PRINTS" id="PR00019">
    <property type="entry name" value="LEURICHRPT"/>
</dbReference>
<evidence type="ECO:0000256" key="1">
    <source>
        <dbReference type="ARBA" id="ARBA00004236"/>
    </source>
</evidence>
<name>A0A2U1P4Z5_ARTAN</name>
<evidence type="ECO:0000256" key="4">
    <source>
        <dbReference type="ARBA" id="ARBA00022475"/>
    </source>
</evidence>
<dbReference type="Pfam" id="PF00560">
    <property type="entry name" value="LRR_1"/>
    <property type="match status" value="2"/>
</dbReference>
<keyword evidence="8" id="KW-0677">Repeat</keyword>
<dbReference type="Pfam" id="PF13855">
    <property type="entry name" value="LRR_8"/>
    <property type="match status" value="3"/>
</dbReference>
<keyword evidence="11" id="KW-1133">Transmembrane helix</keyword>
<dbReference type="InterPro" id="IPR003591">
    <property type="entry name" value="Leu-rich_rpt_typical-subtyp"/>
</dbReference>
<dbReference type="InterPro" id="IPR036869">
    <property type="entry name" value="J_dom_sf"/>
</dbReference>
<dbReference type="GO" id="GO:0005524">
    <property type="term" value="F:ATP binding"/>
    <property type="evidence" value="ECO:0007669"/>
    <property type="project" value="UniProtKB-KW"/>
</dbReference>
<keyword evidence="12" id="KW-0472">Membrane</keyword>
<dbReference type="OrthoDB" id="442066at2759"/>
<dbReference type="GO" id="GO:0051707">
    <property type="term" value="P:response to other organism"/>
    <property type="evidence" value="ECO:0007669"/>
    <property type="project" value="UniProtKB-ARBA"/>
</dbReference>
<evidence type="ECO:0000256" key="7">
    <source>
        <dbReference type="ARBA" id="ARBA00022729"/>
    </source>
</evidence>
<dbReference type="PANTHER" id="PTHR48053:SF164">
    <property type="entry name" value="LEUCINE-RICH REPEAT-CONTAINING N-TERMINAL PLANT-TYPE DOMAIN-CONTAINING PROTEIN"/>
    <property type="match status" value="1"/>
</dbReference>
<keyword evidence="5" id="KW-0433">Leucine-rich repeat</keyword>
<keyword evidence="14" id="KW-0325">Glycoprotein</keyword>
<dbReference type="Pfam" id="PF13516">
    <property type="entry name" value="LRR_6"/>
    <property type="match status" value="1"/>
</dbReference>
<dbReference type="SUPFAM" id="SSF52058">
    <property type="entry name" value="L domain-like"/>
    <property type="match status" value="2"/>
</dbReference>
<keyword evidence="9" id="KW-0547">Nucleotide-binding</keyword>
<dbReference type="PROSITE" id="PS50076">
    <property type="entry name" value="DNAJ_2"/>
    <property type="match status" value="1"/>
</dbReference>